<comment type="subunit">
    <text evidence="10">Forms a cyclic heterotetrameric complex composed of two molecules of XerC and two molecules of XerD.</text>
</comment>
<evidence type="ECO:0000256" key="11">
    <source>
        <dbReference type="NCBIfam" id="TIGR02224"/>
    </source>
</evidence>
<evidence type="ECO:0000256" key="9">
    <source>
        <dbReference type="ARBA" id="ARBA00023306"/>
    </source>
</evidence>
<dbReference type="GO" id="GO:0007059">
    <property type="term" value="P:chromosome segregation"/>
    <property type="evidence" value="ECO:0007669"/>
    <property type="project" value="UniProtKB-UniRule"/>
</dbReference>
<keyword evidence="6 10" id="KW-0229">DNA integration</keyword>
<keyword evidence="4 10" id="KW-0132">Cell division</keyword>
<dbReference type="PANTHER" id="PTHR30349">
    <property type="entry name" value="PHAGE INTEGRASE-RELATED"/>
    <property type="match status" value="1"/>
</dbReference>
<keyword evidence="8 10" id="KW-0233">DNA recombination</keyword>
<comment type="similarity">
    <text evidence="2 10">Belongs to the 'phage' integrase family. XerC subfamily.</text>
</comment>
<organism evidence="14 15">
    <name type="scientific">Enterococcus faecium R496</name>
    <dbReference type="NCBI Taxonomy" id="1134836"/>
    <lineage>
        <taxon>Bacteria</taxon>
        <taxon>Bacillati</taxon>
        <taxon>Bacillota</taxon>
        <taxon>Bacilli</taxon>
        <taxon>Lactobacillales</taxon>
        <taxon>Enterococcaceae</taxon>
        <taxon>Enterococcus</taxon>
    </lineage>
</organism>
<evidence type="ECO:0000259" key="12">
    <source>
        <dbReference type="PROSITE" id="PS51898"/>
    </source>
</evidence>
<sequence>MLNYSLGQKEGEKMTEATWEQKFLRYLIVERGYSEKTKEAYEEDILHFKHFLEESGDADLLKAEYFTVRVYLSALADHRPSYSRNSISRKIASLRSFYQYLLKEEVIKENPFSYVHLKKKNLRLPRFFYENEMQALFDSVAGDSPLDLRNRALLEVLYGSGIRLSECSSLSVSDIDFDSEVMLIHGKGNKERYAPLGSFAQDALQEYFREGRQVLMTKYHEEHDIVFVNHHGKPITPTGIEYVLNQMIKKSSLDSDIHPHMLRHTFATHLLNNGADLRTVQELLGHANLSTTQIYAHVTKESLQKNYRSFHPRA</sequence>
<evidence type="ECO:0000256" key="10">
    <source>
        <dbReference type="HAMAP-Rule" id="MF_01808"/>
    </source>
</evidence>
<comment type="subcellular location">
    <subcellularLocation>
        <location evidence="1 10">Cytoplasm</location>
    </subcellularLocation>
</comment>
<dbReference type="NCBIfam" id="NF001399">
    <property type="entry name" value="PRK00283.1"/>
    <property type="match status" value="1"/>
</dbReference>
<dbReference type="InterPro" id="IPR002104">
    <property type="entry name" value="Integrase_catalytic"/>
</dbReference>
<dbReference type="InterPro" id="IPR044068">
    <property type="entry name" value="CB"/>
</dbReference>
<dbReference type="GO" id="GO:0009037">
    <property type="term" value="F:tyrosine-based site-specific recombinase activity"/>
    <property type="evidence" value="ECO:0007669"/>
    <property type="project" value="UniProtKB-UniRule"/>
</dbReference>
<dbReference type="AlphaFoldDB" id="A0AAV3GZW2"/>
<dbReference type="InterPro" id="IPR011010">
    <property type="entry name" value="DNA_brk_join_enz"/>
</dbReference>
<reference evidence="14 15" key="1">
    <citation type="submission" date="2012-04" db="EMBL/GenBank/DDBJ databases">
        <authorList>
            <person name="Weinstock G."/>
            <person name="Sodergren E."/>
            <person name="Lobos E.A."/>
            <person name="Fulton L."/>
            <person name="Fulton R."/>
            <person name="Courtney L."/>
            <person name="Fronick C."/>
            <person name="O'Laughlin M."/>
            <person name="Godfrey J."/>
            <person name="Wilson R.M."/>
            <person name="Miner T."/>
            <person name="Farmer C."/>
            <person name="Delehaunty K."/>
            <person name="Cordes M."/>
            <person name="Minx P."/>
            <person name="Tomlinson C."/>
            <person name="Chen J."/>
            <person name="Wollam A."/>
            <person name="Pepin K.H."/>
            <person name="Bhonagiri V."/>
            <person name="Zhang X."/>
            <person name="Suruliraj S."/>
            <person name="Warren W."/>
            <person name="Mitreva M."/>
            <person name="Mardis E.R."/>
            <person name="Wilson R.K."/>
        </authorList>
    </citation>
    <scope>NUCLEOTIDE SEQUENCE [LARGE SCALE GENOMIC DNA]</scope>
    <source>
        <strain evidence="14 15">R496</strain>
    </source>
</reference>
<dbReference type="PANTHER" id="PTHR30349:SF77">
    <property type="entry name" value="TYROSINE RECOMBINASE XERC"/>
    <property type="match status" value="1"/>
</dbReference>
<dbReference type="Proteomes" id="UP000006402">
    <property type="component" value="Unassembled WGS sequence"/>
</dbReference>
<evidence type="ECO:0000256" key="8">
    <source>
        <dbReference type="ARBA" id="ARBA00023172"/>
    </source>
</evidence>
<keyword evidence="7 10" id="KW-0238">DNA-binding</keyword>
<gene>
    <name evidence="10" type="primary">xerC</name>
    <name evidence="14" type="ORF">HMPREF1378_00209</name>
</gene>
<dbReference type="InterPro" id="IPR023009">
    <property type="entry name" value="Tyrosine_recombinase_XerC/XerD"/>
</dbReference>
<evidence type="ECO:0000256" key="4">
    <source>
        <dbReference type="ARBA" id="ARBA00022618"/>
    </source>
</evidence>
<feature type="active site" evidence="10">
    <location>
        <position position="286"/>
    </location>
</feature>
<feature type="active site" description="O-(3'-phospho-DNA)-tyrosine intermediate" evidence="10">
    <location>
        <position position="295"/>
    </location>
</feature>
<keyword evidence="5 10" id="KW-0159">Chromosome partition</keyword>
<evidence type="ECO:0000313" key="14">
    <source>
        <dbReference type="EMBL" id="EJX55930.1"/>
    </source>
</evidence>
<name>A0AAV3GZW2_ENTFC</name>
<evidence type="ECO:0000313" key="15">
    <source>
        <dbReference type="Proteomes" id="UP000006402"/>
    </source>
</evidence>
<dbReference type="NCBIfam" id="TIGR02224">
    <property type="entry name" value="recomb_XerC"/>
    <property type="match status" value="1"/>
</dbReference>
<feature type="domain" description="Tyr recombinase" evidence="12">
    <location>
        <begin position="123"/>
        <end position="308"/>
    </location>
</feature>
<feature type="domain" description="Core-binding (CB)" evidence="13">
    <location>
        <begin position="14"/>
        <end position="102"/>
    </location>
</feature>
<protein>
    <recommendedName>
        <fullName evidence="10 11">Tyrosine recombinase XerC</fullName>
    </recommendedName>
</protein>
<dbReference type="EMBL" id="AMAH01000016">
    <property type="protein sequence ID" value="EJX55930.1"/>
    <property type="molecule type" value="Genomic_DNA"/>
</dbReference>
<dbReference type="InterPro" id="IPR011931">
    <property type="entry name" value="Recomb_XerC"/>
</dbReference>
<dbReference type="InterPro" id="IPR004107">
    <property type="entry name" value="Integrase_SAM-like_N"/>
</dbReference>
<evidence type="ECO:0000256" key="3">
    <source>
        <dbReference type="ARBA" id="ARBA00022490"/>
    </source>
</evidence>
<evidence type="ECO:0000256" key="6">
    <source>
        <dbReference type="ARBA" id="ARBA00022908"/>
    </source>
</evidence>
<dbReference type="GO" id="GO:0051301">
    <property type="term" value="P:cell division"/>
    <property type="evidence" value="ECO:0007669"/>
    <property type="project" value="UniProtKB-UniRule"/>
</dbReference>
<accession>A0AAV3GZW2</accession>
<evidence type="ECO:0000256" key="2">
    <source>
        <dbReference type="ARBA" id="ARBA00006657"/>
    </source>
</evidence>
<keyword evidence="9 10" id="KW-0131">Cell cycle</keyword>
<dbReference type="InterPro" id="IPR010998">
    <property type="entry name" value="Integrase_recombinase_N"/>
</dbReference>
<feature type="active site" evidence="10">
    <location>
        <position position="187"/>
    </location>
</feature>
<proteinExistence type="inferred from homology"/>
<feature type="active site" evidence="10">
    <location>
        <position position="163"/>
    </location>
</feature>
<evidence type="ECO:0000256" key="5">
    <source>
        <dbReference type="ARBA" id="ARBA00022829"/>
    </source>
</evidence>
<dbReference type="InterPro" id="IPR050090">
    <property type="entry name" value="Tyrosine_recombinase_XerCD"/>
</dbReference>
<evidence type="ECO:0000259" key="13">
    <source>
        <dbReference type="PROSITE" id="PS51900"/>
    </source>
</evidence>
<dbReference type="Gene3D" id="1.10.150.130">
    <property type="match status" value="1"/>
</dbReference>
<dbReference type="PROSITE" id="PS51900">
    <property type="entry name" value="CB"/>
    <property type="match status" value="1"/>
</dbReference>
<dbReference type="GO" id="GO:0005737">
    <property type="term" value="C:cytoplasm"/>
    <property type="evidence" value="ECO:0007669"/>
    <property type="project" value="UniProtKB-SubCell"/>
</dbReference>
<dbReference type="Gene3D" id="1.10.443.10">
    <property type="entry name" value="Intergrase catalytic core"/>
    <property type="match status" value="1"/>
</dbReference>
<dbReference type="Pfam" id="PF00589">
    <property type="entry name" value="Phage_integrase"/>
    <property type="match status" value="1"/>
</dbReference>
<dbReference type="SUPFAM" id="SSF56349">
    <property type="entry name" value="DNA breaking-rejoining enzymes"/>
    <property type="match status" value="1"/>
</dbReference>
<comment type="caution">
    <text evidence="14">The sequence shown here is derived from an EMBL/GenBank/DDBJ whole genome shotgun (WGS) entry which is preliminary data.</text>
</comment>
<evidence type="ECO:0000256" key="1">
    <source>
        <dbReference type="ARBA" id="ARBA00004496"/>
    </source>
</evidence>
<keyword evidence="3 10" id="KW-0963">Cytoplasm</keyword>
<comment type="function">
    <text evidence="10">Site-specific tyrosine recombinase, which acts by catalyzing the cutting and rejoining of the recombining DNA molecules. The XerC-XerD complex is essential to convert dimers of the bacterial chromosome into monomers to permit their segregation at cell division. It also contributes to the segregational stability of plasmids.</text>
</comment>
<feature type="active site" evidence="10">
    <location>
        <position position="260"/>
    </location>
</feature>
<dbReference type="Pfam" id="PF02899">
    <property type="entry name" value="Phage_int_SAM_1"/>
    <property type="match status" value="1"/>
</dbReference>
<evidence type="ECO:0000256" key="7">
    <source>
        <dbReference type="ARBA" id="ARBA00023125"/>
    </source>
</evidence>
<dbReference type="GO" id="GO:0003677">
    <property type="term" value="F:DNA binding"/>
    <property type="evidence" value="ECO:0007669"/>
    <property type="project" value="UniProtKB-UniRule"/>
</dbReference>
<dbReference type="HAMAP" id="MF_01808">
    <property type="entry name" value="Recomb_XerC_XerD"/>
    <property type="match status" value="1"/>
</dbReference>
<dbReference type="PROSITE" id="PS51898">
    <property type="entry name" value="TYR_RECOMBINASE"/>
    <property type="match status" value="1"/>
</dbReference>
<dbReference type="InterPro" id="IPR013762">
    <property type="entry name" value="Integrase-like_cat_sf"/>
</dbReference>
<feature type="active site" evidence="10">
    <location>
        <position position="263"/>
    </location>
</feature>
<dbReference type="CDD" id="cd00798">
    <property type="entry name" value="INT_XerDC_C"/>
    <property type="match status" value="1"/>
</dbReference>
<dbReference type="GO" id="GO:0006313">
    <property type="term" value="P:DNA transposition"/>
    <property type="evidence" value="ECO:0007669"/>
    <property type="project" value="UniProtKB-UniRule"/>
</dbReference>